<comment type="caution">
    <text evidence="2">The sequence shown here is derived from an EMBL/GenBank/DDBJ whole genome shotgun (WGS) entry which is preliminary data.</text>
</comment>
<evidence type="ECO:0000313" key="2">
    <source>
        <dbReference type="EMBL" id="MBD7978587.1"/>
    </source>
</evidence>
<feature type="transmembrane region" description="Helical" evidence="1">
    <location>
        <begin position="6"/>
        <end position="23"/>
    </location>
</feature>
<dbReference type="RefSeq" id="WP_251837370.1">
    <property type="nucleotide sequence ID" value="NZ_JACSQG010000010.1"/>
</dbReference>
<dbReference type="EMBL" id="JACSQG010000010">
    <property type="protein sequence ID" value="MBD7978587.1"/>
    <property type="molecule type" value="Genomic_DNA"/>
</dbReference>
<sequence>MPWYVWLILLVVFGSVIGSLLMLRDGAKKIPLTEEQLKKIKARNARLDAEEKREKE</sequence>
<organism evidence="2 3">
    <name type="scientific">Serpens gallinarum</name>
    <dbReference type="NCBI Taxonomy" id="2763075"/>
    <lineage>
        <taxon>Bacteria</taxon>
        <taxon>Pseudomonadati</taxon>
        <taxon>Pseudomonadota</taxon>
        <taxon>Gammaproteobacteria</taxon>
        <taxon>Pseudomonadales</taxon>
        <taxon>Pseudomonadaceae</taxon>
        <taxon>Pseudomonas</taxon>
    </lineage>
</organism>
<keyword evidence="1" id="KW-0472">Membrane</keyword>
<gene>
    <name evidence="2" type="ORF">H9642_15485</name>
</gene>
<dbReference type="Proteomes" id="UP000611945">
    <property type="component" value="Unassembled WGS sequence"/>
</dbReference>
<evidence type="ECO:0000313" key="3">
    <source>
        <dbReference type="Proteomes" id="UP000611945"/>
    </source>
</evidence>
<keyword evidence="1" id="KW-0812">Transmembrane</keyword>
<accession>A0ABR8TS35</accession>
<protein>
    <submittedName>
        <fullName evidence="2">DUF2897 family protein</fullName>
    </submittedName>
</protein>
<dbReference type="Pfam" id="PF11446">
    <property type="entry name" value="DUF2897"/>
    <property type="match status" value="1"/>
</dbReference>
<proteinExistence type="predicted"/>
<name>A0ABR8TS35_9PSED</name>
<evidence type="ECO:0000256" key="1">
    <source>
        <dbReference type="SAM" id="Phobius"/>
    </source>
</evidence>
<dbReference type="InterPro" id="IPR021550">
    <property type="entry name" value="DUF2897"/>
</dbReference>
<keyword evidence="1" id="KW-1133">Transmembrane helix</keyword>
<keyword evidence="3" id="KW-1185">Reference proteome</keyword>
<reference evidence="2 3" key="1">
    <citation type="submission" date="2020-08" db="EMBL/GenBank/DDBJ databases">
        <title>A Genomic Blueprint of the Chicken Gut Microbiome.</title>
        <authorList>
            <person name="Gilroy R."/>
            <person name="Ravi A."/>
            <person name="Getino M."/>
            <person name="Pursley I."/>
            <person name="Horton D.L."/>
            <person name="Alikhan N.-F."/>
            <person name="Baker D."/>
            <person name="Gharbi K."/>
            <person name="Hall N."/>
            <person name="Watson M."/>
            <person name="Adriaenssens E.M."/>
            <person name="Foster-Nyarko E."/>
            <person name="Jarju S."/>
            <person name="Secka A."/>
            <person name="Antonio M."/>
            <person name="Oren A."/>
            <person name="Chaudhuri R."/>
            <person name="La Ragione R.M."/>
            <person name="Hildebrand F."/>
            <person name="Pallen M.J."/>
        </authorList>
    </citation>
    <scope>NUCLEOTIDE SEQUENCE [LARGE SCALE GENOMIC DNA]</scope>
    <source>
        <strain evidence="2 3">Sa2CUA2</strain>
    </source>
</reference>